<gene>
    <name evidence="8" type="ORF">LY90DRAFT_701355</name>
</gene>
<dbReference type="Pfam" id="PF00621">
    <property type="entry name" value="RhoGEF"/>
    <property type="match status" value="1"/>
</dbReference>
<feature type="compositionally biased region" description="Polar residues" evidence="4">
    <location>
        <begin position="267"/>
        <end position="296"/>
    </location>
</feature>
<dbReference type="PROSITE" id="PS50020">
    <property type="entry name" value="WW_DOMAIN_2"/>
    <property type="match status" value="2"/>
</dbReference>
<keyword evidence="2" id="KW-0963">Cytoplasm</keyword>
<dbReference type="Gene3D" id="2.20.70.10">
    <property type="match status" value="2"/>
</dbReference>
<organism evidence="8 9">
    <name type="scientific">Neocallimastix californiae</name>
    <dbReference type="NCBI Taxonomy" id="1754190"/>
    <lineage>
        <taxon>Eukaryota</taxon>
        <taxon>Fungi</taxon>
        <taxon>Fungi incertae sedis</taxon>
        <taxon>Chytridiomycota</taxon>
        <taxon>Chytridiomycota incertae sedis</taxon>
        <taxon>Neocallimastigomycetes</taxon>
        <taxon>Neocallimastigales</taxon>
        <taxon>Neocallimastigaceae</taxon>
        <taxon>Neocallimastix</taxon>
    </lineage>
</organism>
<feature type="domain" description="WW" evidence="7">
    <location>
        <begin position="778"/>
        <end position="807"/>
    </location>
</feature>
<dbReference type="CDD" id="cd00201">
    <property type="entry name" value="WW"/>
    <property type="match status" value="2"/>
</dbReference>
<evidence type="ECO:0000256" key="2">
    <source>
        <dbReference type="ARBA" id="ARBA00022490"/>
    </source>
</evidence>
<dbReference type="Pfam" id="PF22697">
    <property type="entry name" value="SOS1_NGEF_PH"/>
    <property type="match status" value="1"/>
</dbReference>
<evidence type="ECO:0008006" key="10">
    <source>
        <dbReference type="Google" id="ProtNLM"/>
    </source>
</evidence>
<protein>
    <recommendedName>
        <fullName evidence="10">Dbl homology domain-containing protein</fullName>
    </recommendedName>
</protein>
<evidence type="ECO:0000259" key="5">
    <source>
        <dbReference type="PROSITE" id="PS50003"/>
    </source>
</evidence>
<dbReference type="SUPFAM" id="SSF51045">
    <property type="entry name" value="WW domain"/>
    <property type="match status" value="2"/>
</dbReference>
<dbReference type="InterPro" id="IPR035899">
    <property type="entry name" value="DBL_dom_sf"/>
</dbReference>
<keyword evidence="9" id="KW-1185">Reference proteome</keyword>
<feature type="compositionally biased region" description="Low complexity" evidence="4">
    <location>
        <begin position="215"/>
        <end position="232"/>
    </location>
</feature>
<name>A0A1Y2DKV3_9FUNG</name>
<dbReference type="InterPro" id="IPR051480">
    <property type="entry name" value="Endocytic_GEF_Adapter"/>
</dbReference>
<dbReference type="PANTHER" id="PTHR46006">
    <property type="entry name" value="RHO GUANINE NUCLEOTIDE EXCHANGE FACTOR AT 64C, ISOFORM A"/>
    <property type="match status" value="1"/>
</dbReference>
<evidence type="ECO:0000256" key="4">
    <source>
        <dbReference type="SAM" id="MobiDB-lite"/>
    </source>
</evidence>
<dbReference type="EMBL" id="MCOG01000063">
    <property type="protein sequence ID" value="ORY59831.1"/>
    <property type="molecule type" value="Genomic_DNA"/>
</dbReference>
<dbReference type="PROSITE" id="PS01159">
    <property type="entry name" value="WW_DOMAIN_1"/>
    <property type="match status" value="1"/>
</dbReference>
<dbReference type="Gene3D" id="1.20.900.10">
    <property type="entry name" value="Dbl homology (DH) domain"/>
    <property type="match status" value="1"/>
</dbReference>
<feature type="domain" description="DH" evidence="6">
    <location>
        <begin position="319"/>
        <end position="501"/>
    </location>
</feature>
<dbReference type="InterPro" id="IPR001202">
    <property type="entry name" value="WW_dom"/>
</dbReference>
<dbReference type="CDD" id="cd00160">
    <property type="entry name" value="RhoGEF"/>
    <property type="match status" value="1"/>
</dbReference>
<dbReference type="PROSITE" id="PS00741">
    <property type="entry name" value="DH_1"/>
    <property type="match status" value="1"/>
</dbReference>
<dbReference type="GO" id="GO:0005737">
    <property type="term" value="C:cytoplasm"/>
    <property type="evidence" value="ECO:0007669"/>
    <property type="project" value="UniProtKB-SubCell"/>
</dbReference>
<feature type="domain" description="PH" evidence="5">
    <location>
        <begin position="535"/>
        <end position="650"/>
    </location>
</feature>
<feature type="compositionally biased region" description="Acidic residues" evidence="4">
    <location>
        <begin position="753"/>
        <end position="769"/>
    </location>
</feature>
<evidence type="ECO:0000259" key="7">
    <source>
        <dbReference type="PROSITE" id="PS50020"/>
    </source>
</evidence>
<dbReference type="STRING" id="1754190.A0A1Y2DKV3"/>
<dbReference type="PROSITE" id="PS50010">
    <property type="entry name" value="DH_2"/>
    <property type="match status" value="1"/>
</dbReference>
<dbReference type="OrthoDB" id="1716625at2759"/>
<comment type="subcellular location">
    <subcellularLocation>
        <location evidence="1">Cytoplasm</location>
    </subcellularLocation>
</comment>
<evidence type="ECO:0000259" key="6">
    <source>
        <dbReference type="PROSITE" id="PS50010"/>
    </source>
</evidence>
<dbReference type="PANTHER" id="PTHR46006:SF6">
    <property type="entry name" value="INTERSECTIN-2 ISOFORM X1"/>
    <property type="match status" value="1"/>
</dbReference>
<dbReference type="InterPro" id="IPR001331">
    <property type="entry name" value="GDS_CDC24_CS"/>
</dbReference>
<dbReference type="Pfam" id="PF00397">
    <property type="entry name" value="WW"/>
    <property type="match status" value="1"/>
</dbReference>
<dbReference type="Gene3D" id="2.30.29.30">
    <property type="entry name" value="Pleckstrin-homology domain (PH domain)/Phosphotyrosine-binding domain (PTB)"/>
    <property type="match status" value="1"/>
</dbReference>
<sequence length="831" mass="95210">MESKNTEEKFIEIIKDICYTSNDKGFVVPEFDIVKFKEDMEIEKKEMQDSSKVKRLSKNYMNNGSPVISQSFRDFSSSSINYSSLGGSHFKENSQLSTGSLKPPVIYENGPNSAPVSSESPNDFILKINSKIENIENNQSKLYSMINEINKKMDKIEVLSNFQNKHIEKLASNTLNGLDIMNQQLETIQNKLEKSAFPSISPVQTLLRGNSVGFINTNNLQNSSSTSSINTQGERRKQSIFGLPSLSKSGQSSSKLKFGHRNHDNPNGKSSLNPSQNPVVTSSTPDLTNSENFNSTPQLQFSTLPENILQMNLSRQENMRLSVIYELFATESDYVRDLNVIINCLMDSISKSQLLSDKEFNGLFSNVKDLVVVNQEFNDNLTALKEADPVIPEIGNEFIKISEKLKVYKEYCSNYPLALSLLRELSQRPEVKNLLVKLAENSECRGLSLESFLIKPVQRICKYPLMIRELLKYTSKDAKDYPVLENSLTVIENVIAYVNEGTKALEEKERLTALQSRIECETYDIKLKLSLADKHMIKEGNIQRLINNKPKDRHIFLFNDLILICKDWTSSYKYKYQLEEYLPISSIILKNEVTEKLPKGHLYVFQIIPQGTKNKAEMMQGGNSSQPITLSVINEDQKKEWTQSIWDAITESKKIVREVVTDDDIDDIDKDINNDIKINIVRKREEYPMLVEINGVKWKRATAATGQNYYYNTVTFDSVWKLPNEYYVIDSETGEKYLHNAETEYDDSKNTEGEESNDEDDNNEEEEYYNSENVEGYPDWKMVKMDNNIVYYFNKNTHETQWEHPGAEGNNITEKKSIQQLQNILISVPAQ</sequence>
<dbReference type="SMART" id="SM00456">
    <property type="entry name" value="WW"/>
    <property type="match status" value="2"/>
</dbReference>
<dbReference type="InterPro" id="IPR000219">
    <property type="entry name" value="DH_dom"/>
</dbReference>
<dbReference type="Proteomes" id="UP000193920">
    <property type="component" value="Unassembled WGS sequence"/>
</dbReference>
<evidence type="ECO:0000313" key="8">
    <source>
        <dbReference type="EMBL" id="ORY59831.1"/>
    </source>
</evidence>
<dbReference type="GO" id="GO:0005085">
    <property type="term" value="F:guanyl-nucleotide exchange factor activity"/>
    <property type="evidence" value="ECO:0007669"/>
    <property type="project" value="UniProtKB-KW"/>
</dbReference>
<dbReference type="InterPro" id="IPR055251">
    <property type="entry name" value="SOS1_NGEF_PH"/>
</dbReference>
<dbReference type="SUPFAM" id="SSF50729">
    <property type="entry name" value="PH domain-like"/>
    <property type="match status" value="1"/>
</dbReference>
<proteinExistence type="predicted"/>
<dbReference type="GO" id="GO:0035025">
    <property type="term" value="P:positive regulation of Rho protein signal transduction"/>
    <property type="evidence" value="ECO:0007669"/>
    <property type="project" value="TreeGrafter"/>
</dbReference>
<reference evidence="8 9" key="1">
    <citation type="submission" date="2016-08" db="EMBL/GenBank/DDBJ databases">
        <title>A Parts List for Fungal Cellulosomes Revealed by Comparative Genomics.</title>
        <authorList>
            <consortium name="DOE Joint Genome Institute"/>
            <person name="Haitjema C.H."/>
            <person name="Gilmore S.P."/>
            <person name="Henske J.K."/>
            <person name="Solomon K.V."/>
            <person name="De Groot R."/>
            <person name="Kuo A."/>
            <person name="Mondo S.J."/>
            <person name="Salamov A.A."/>
            <person name="Labutti K."/>
            <person name="Zhao Z."/>
            <person name="Chiniquy J."/>
            <person name="Barry K."/>
            <person name="Brewer H.M."/>
            <person name="Purvine S.O."/>
            <person name="Wright A.T."/>
            <person name="Boxma B."/>
            <person name="Van Alen T."/>
            <person name="Hackstein J.H."/>
            <person name="Baker S.E."/>
            <person name="Grigoriev I.V."/>
            <person name="O'Malley M.A."/>
        </authorList>
    </citation>
    <scope>NUCLEOTIDE SEQUENCE [LARGE SCALE GENOMIC DNA]</scope>
    <source>
        <strain evidence="8 9">G1</strain>
    </source>
</reference>
<feature type="region of interest" description="Disordered" evidence="4">
    <location>
        <begin position="215"/>
        <end position="296"/>
    </location>
</feature>
<feature type="compositionally biased region" description="Low complexity" evidence="4">
    <location>
        <begin position="242"/>
        <end position="256"/>
    </location>
</feature>
<dbReference type="InterPro" id="IPR011993">
    <property type="entry name" value="PH-like_dom_sf"/>
</dbReference>
<dbReference type="SMART" id="SM00233">
    <property type="entry name" value="PH"/>
    <property type="match status" value="1"/>
</dbReference>
<feature type="region of interest" description="Disordered" evidence="4">
    <location>
        <begin position="743"/>
        <end position="772"/>
    </location>
</feature>
<evidence type="ECO:0000313" key="9">
    <source>
        <dbReference type="Proteomes" id="UP000193920"/>
    </source>
</evidence>
<dbReference type="InterPro" id="IPR001849">
    <property type="entry name" value="PH_domain"/>
</dbReference>
<dbReference type="InterPro" id="IPR036020">
    <property type="entry name" value="WW_dom_sf"/>
</dbReference>
<feature type="compositionally biased region" description="Basic and acidic residues" evidence="4">
    <location>
        <begin position="743"/>
        <end position="752"/>
    </location>
</feature>
<dbReference type="SUPFAM" id="SSF48065">
    <property type="entry name" value="DBL homology domain (DH-domain)"/>
    <property type="match status" value="1"/>
</dbReference>
<accession>A0A1Y2DKV3</accession>
<dbReference type="PROSITE" id="PS50003">
    <property type="entry name" value="PH_DOMAIN"/>
    <property type="match status" value="1"/>
</dbReference>
<evidence type="ECO:0000256" key="3">
    <source>
        <dbReference type="ARBA" id="ARBA00022658"/>
    </source>
</evidence>
<dbReference type="GO" id="GO:0035556">
    <property type="term" value="P:intracellular signal transduction"/>
    <property type="evidence" value="ECO:0007669"/>
    <property type="project" value="InterPro"/>
</dbReference>
<comment type="caution">
    <text evidence="8">The sequence shown here is derived from an EMBL/GenBank/DDBJ whole genome shotgun (WGS) entry which is preliminary data.</text>
</comment>
<evidence type="ECO:0000256" key="1">
    <source>
        <dbReference type="ARBA" id="ARBA00004496"/>
    </source>
</evidence>
<dbReference type="AlphaFoldDB" id="A0A1Y2DKV3"/>
<feature type="domain" description="WW" evidence="7">
    <location>
        <begin position="698"/>
        <end position="725"/>
    </location>
</feature>
<dbReference type="SMART" id="SM00325">
    <property type="entry name" value="RhoGEF"/>
    <property type="match status" value="1"/>
</dbReference>
<keyword evidence="3" id="KW-0344">Guanine-nucleotide releasing factor</keyword>